<dbReference type="InterPro" id="IPR011047">
    <property type="entry name" value="Quinoprotein_ADH-like_sf"/>
</dbReference>
<dbReference type="Gene3D" id="2.130.10.10">
    <property type="entry name" value="YVTN repeat-like/Quinoprotein amine dehydrogenase"/>
    <property type="match status" value="2"/>
</dbReference>
<feature type="transmembrane region" description="Helical" evidence="1">
    <location>
        <begin position="21"/>
        <end position="41"/>
    </location>
</feature>
<reference evidence="3" key="1">
    <citation type="submission" date="2019-09" db="EMBL/GenBank/DDBJ databases">
        <authorList>
            <person name="Li J."/>
        </authorList>
    </citation>
    <scope>NUCLEOTIDE SEQUENCE [LARGE SCALE GENOMIC DNA]</scope>
    <source>
        <strain evidence="3">JCM 14732</strain>
    </source>
</reference>
<evidence type="ECO:0000313" key="3">
    <source>
        <dbReference type="EMBL" id="KAA1399637.1"/>
    </source>
</evidence>
<feature type="domain" description="Pyrrolo-quinoline quinone repeat" evidence="2">
    <location>
        <begin position="259"/>
        <end position="388"/>
    </location>
</feature>
<dbReference type="PANTHER" id="PTHR34512">
    <property type="entry name" value="CELL SURFACE PROTEIN"/>
    <property type="match status" value="1"/>
</dbReference>
<comment type="caution">
    <text evidence="3">The sequence shown here is derived from an EMBL/GenBank/DDBJ whole genome shotgun (WGS) entry which is preliminary data.</text>
</comment>
<keyword evidence="4" id="KW-1185">Reference proteome</keyword>
<evidence type="ECO:0000259" key="2">
    <source>
        <dbReference type="Pfam" id="PF13360"/>
    </source>
</evidence>
<dbReference type="SUPFAM" id="SSF50998">
    <property type="entry name" value="Quinoprotein alcohol dehydrogenase-like"/>
    <property type="match status" value="1"/>
</dbReference>
<proteinExistence type="predicted"/>
<dbReference type="InterPro" id="IPR015943">
    <property type="entry name" value="WD40/YVTN_repeat-like_dom_sf"/>
</dbReference>
<dbReference type="Pfam" id="PF13360">
    <property type="entry name" value="PQQ_2"/>
    <property type="match status" value="1"/>
</dbReference>
<dbReference type="Proteomes" id="UP000380867">
    <property type="component" value="Unassembled WGS sequence"/>
</dbReference>
<dbReference type="PANTHER" id="PTHR34512:SF30">
    <property type="entry name" value="OUTER MEMBRANE PROTEIN ASSEMBLY FACTOR BAMB"/>
    <property type="match status" value="1"/>
</dbReference>
<gene>
    <name evidence="3" type="ORF">ESP70_002410</name>
</gene>
<evidence type="ECO:0000313" key="4">
    <source>
        <dbReference type="Proteomes" id="UP000380867"/>
    </source>
</evidence>
<name>A0A5M4FHN1_9ACTN</name>
<dbReference type="RefSeq" id="WP_149687771.1">
    <property type="nucleotide sequence ID" value="NZ_SDPQ02000001.1"/>
</dbReference>
<dbReference type="EMBL" id="SDPQ02000001">
    <property type="protein sequence ID" value="KAA1399637.1"/>
    <property type="molecule type" value="Genomic_DNA"/>
</dbReference>
<dbReference type="AlphaFoldDB" id="A0A5M4FHN1"/>
<dbReference type="OrthoDB" id="3745865at2"/>
<accession>A0A5M4FHN1</accession>
<keyword evidence="1" id="KW-0472">Membrane</keyword>
<sequence>MSSGGNHDTARPRRTSGRRRLVAVLGSIVLVCGLIVGYAHLRLHRLETADVAWSSPSVTGDTAIASGRVYTYDPNDGLSIHRMADGKPVSGEPVFGTWMYLGRSGYFAVLDLDQMTFYSPVGKKLWTRQLGKRDPVAVRPQAIGDRTVTFKDCTGTATCALVTLDADGSTVWRKSVDADAPFPYEHSEDVEQPATRNDRPSLRLVPSVPVQNIDGRLTALDGTGSPHGLSIEAKDAAIIGDTLVELSHQGDSCTYRAVRDGSELWTSSTACRGGSRFDREPLYVLAFSRRLYAIYSTSTGNSRMVSLDLTTGRATGFDYAYGSGDRTSSTYVYAGENVIVKKDKRRLTGISPSTGKVLWRYADHGGSELYPAVAVTGGTVNVLTAPRRMWRTLALGHTYPKHSITVLDARSGTTVAHFMHESIYGTTGAPDGALLVIADDRLFLVRRD</sequence>
<keyword evidence="1" id="KW-0812">Transmembrane</keyword>
<organism evidence="3 4">
    <name type="scientific">Aeromicrobium ginsengisoli</name>
    <dbReference type="NCBI Taxonomy" id="363867"/>
    <lineage>
        <taxon>Bacteria</taxon>
        <taxon>Bacillati</taxon>
        <taxon>Actinomycetota</taxon>
        <taxon>Actinomycetes</taxon>
        <taxon>Propionibacteriales</taxon>
        <taxon>Nocardioidaceae</taxon>
        <taxon>Aeromicrobium</taxon>
    </lineage>
</organism>
<keyword evidence="1" id="KW-1133">Transmembrane helix</keyword>
<protein>
    <submittedName>
        <fullName evidence="3">PQQ-binding-like beta-propeller repeat protein</fullName>
    </submittedName>
</protein>
<dbReference type="InterPro" id="IPR002372">
    <property type="entry name" value="PQQ_rpt_dom"/>
</dbReference>
<evidence type="ECO:0000256" key="1">
    <source>
        <dbReference type="SAM" id="Phobius"/>
    </source>
</evidence>